<name>A0A384WJW0_9CAUD</name>
<protein>
    <submittedName>
        <fullName evidence="1">Uncharacterized protein</fullName>
    </submittedName>
</protein>
<proteinExistence type="predicted"/>
<dbReference type="Proteomes" id="UP000257560">
    <property type="component" value="Segment"/>
</dbReference>
<evidence type="ECO:0000313" key="1">
    <source>
        <dbReference type="EMBL" id="ATI19326.1"/>
    </source>
</evidence>
<dbReference type="EMBL" id="MF754115">
    <property type="protein sequence ID" value="ATI19326.1"/>
    <property type="molecule type" value="Genomic_DNA"/>
</dbReference>
<gene>
    <name evidence="1" type="ORF">KF5_016</name>
</gene>
<organism evidence="1 2">
    <name type="scientific">Vibrio phage vB_VpaS_KF5</name>
    <dbReference type="NCBI Taxonomy" id="2041476"/>
    <lineage>
        <taxon>Viruses</taxon>
        <taxon>Duplodnaviria</taxon>
        <taxon>Heunggongvirae</taxon>
        <taxon>Uroviricota</taxon>
        <taxon>Caudoviricetes</taxon>
        <taxon>Mardecavirus</taxon>
        <taxon>Mardecavirus SSP002</taxon>
    </lineage>
</organism>
<sequence>MRIICKMFGHDTPWKTPANVSPMWTPKQVSQDILSGEVSVIDPIYTGYMFQGYEGVCSRCGHTVPVYADNVPIIEPSLVPTDDEEPLDLNREHRQLYLFWCDVTKKHADARLYLTGKQIKYLWRCIYKITKDNHNLSPTESDTCNSIVFSYWRAKKRGNK</sequence>
<reference evidence="1 2" key="1">
    <citation type="submission" date="2017-08" db="EMBL/GenBank/DDBJ databases">
        <title>Complete genome sequence of bacteriophage vB_VpaS_KF5.</title>
        <authorList>
            <person name="Yu J."/>
            <person name="Kwak S.-J."/>
            <person name="Lim J.-A."/>
            <person name="Chang H.-J."/>
        </authorList>
    </citation>
    <scope>NUCLEOTIDE SEQUENCE [LARGE SCALE GENOMIC DNA]</scope>
</reference>
<accession>A0A384WJW0</accession>
<evidence type="ECO:0000313" key="2">
    <source>
        <dbReference type="Proteomes" id="UP000257560"/>
    </source>
</evidence>